<dbReference type="EMBL" id="JARIHO010000025">
    <property type="protein sequence ID" value="KAJ7342462.1"/>
    <property type="molecule type" value="Genomic_DNA"/>
</dbReference>
<reference evidence="2" key="1">
    <citation type="submission" date="2023-03" db="EMBL/GenBank/DDBJ databases">
        <title>Massive genome expansion in bonnet fungi (Mycena s.s.) driven by repeated elements and novel gene families across ecological guilds.</title>
        <authorList>
            <consortium name="Lawrence Berkeley National Laboratory"/>
            <person name="Harder C.B."/>
            <person name="Miyauchi S."/>
            <person name="Viragh M."/>
            <person name="Kuo A."/>
            <person name="Thoen E."/>
            <person name="Andreopoulos B."/>
            <person name="Lu D."/>
            <person name="Skrede I."/>
            <person name="Drula E."/>
            <person name="Henrissat B."/>
            <person name="Morin E."/>
            <person name="Kohler A."/>
            <person name="Barry K."/>
            <person name="LaButti K."/>
            <person name="Morin E."/>
            <person name="Salamov A."/>
            <person name="Lipzen A."/>
            <person name="Mereny Z."/>
            <person name="Hegedus B."/>
            <person name="Baldrian P."/>
            <person name="Stursova M."/>
            <person name="Weitz H."/>
            <person name="Taylor A."/>
            <person name="Grigoriev I.V."/>
            <person name="Nagy L.G."/>
            <person name="Martin F."/>
            <person name="Kauserud H."/>
        </authorList>
    </citation>
    <scope>NUCLEOTIDE SEQUENCE</scope>
    <source>
        <strain evidence="2">CBHHK002</strain>
    </source>
</reference>
<feature type="compositionally biased region" description="Acidic residues" evidence="1">
    <location>
        <begin position="382"/>
        <end position="392"/>
    </location>
</feature>
<protein>
    <submittedName>
        <fullName evidence="2">Uncharacterized protein</fullName>
    </submittedName>
</protein>
<organism evidence="2 3">
    <name type="scientific">Mycena albidolilacea</name>
    <dbReference type="NCBI Taxonomy" id="1033008"/>
    <lineage>
        <taxon>Eukaryota</taxon>
        <taxon>Fungi</taxon>
        <taxon>Dikarya</taxon>
        <taxon>Basidiomycota</taxon>
        <taxon>Agaricomycotina</taxon>
        <taxon>Agaricomycetes</taxon>
        <taxon>Agaricomycetidae</taxon>
        <taxon>Agaricales</taxon>
        <taxon>Marasmiineae</taxon>
        <taxon>Mycenaceae</taxon>
        <taxon>Mycena</taxon>
    </lineage>
</organism>
<dbReference type="AlphaFoldDB" id="A0AAD6ZWS9"/>
<feature type="compositionally biased region" description="Low complexity" evidence="1">
    <location>
        <begin position="1"/>
        <end position="13"/>
    </location>
</feature>
<proteinExistence type="predicted"/>
<feature type="compositionally biased region" description="Basic residues" evidence="1">
    <location>
        <begin position="365"/>
        <end position="378"/>
    </location>
</feature>
<accession>A0AAD6ZWS9</accession>
<keyword evidence="3" id="KW-1185">Reference proteome</keyword>
<comment type="caution">
    <text evidence="2">The sequence shown here is derived from an EMBL/GenBank/DDBJ whole genome shotgun (WGS) entry which is preliminary data.</text>
</comment>
<feature type="compositionally biased region" description="Gly residues" evidence="1">
    <location>
        <begin position="143"/>
        <end position="152"/>
    </location>
</feature>
<gene>
    <name evidence="2" type="ORF">DFH08DRAFT_1012068</name>
</gene>
<dbReference type="Proteomes" id="UP001218218">
    <property type="component" value="Unassembled WGS sequence"/>
</dbReference>
<name>A0AAD6ZWS9_9AGAR</name>
<sequence length="405" mass="43706">MSTPRTPGSTRRPPVAKPKTEPGPRQGRKPKKQDENRPPSPVPKLTEKQSQALNEYLAKRYDAEGCNTADIVYARMENDVQRAKLTEQAAHLESEQKRSEDLARQLRELQAGLGDKPDASGTDPIEHGNGGPNIDGPDSIPGRNGGATGPGASGSVEHGNGGAHGNVTADGNVDESTGTADALEKENTALKAKIARLLAKGTSGAQGEPREPIARPGGTAGMHFSIQEAMGLAGSHADYEQYKAIQRNVRDLVLNARINWELPWKRIPVQQKASLFDIARKRHPYLAEFHNDWATEELVKQFIKNRRNNAYKNEWIPVPAQYGYLKANASKRDRSAPRGRQNKLAKAGAASKAAEKKKTAAPAGKRAKISSKSKGKKKAVVDSEDDAADDDASMSNAGSEDSYDG</sequence>
<feature type="region of interest" description="Disordered" evidence="1">
    <location>
        <begin position="87"/>
        <end position="179"/>
    </location>
</feature>
<evidence type="ECO:0000313" key="2">
    <source>
        <dbReference type="EMBL" id="KAJ7342462.1"/>
    </source>
</evidence>
<feature type="region of interest" description="Disordered" evidence="1">
    <location>
        <begin position="329"/>
        <end position="405"/>
    </location>
</feature>
<feature type="compositionally biased region" description="Basic and acidic residues" evidence="1">
    <location>
        <begin position="87"/>
        <end position="107"/>
    </location>
</feature>
<evidence type="ECO:0000256" key="1">
    <source>
        <dbReference type="SAM" id="MobiDB-lite"/>
    </source>
</evidence>
<feature type="region of interest" description="Disordered" evidence="1">
    <location>
        <begin position="1"/>
        <end position="51"/>
    </location>
</feature>
<evidence type="ECO:0000313" key="3">
    <source>
        <dbReference type="Proteomes" id="UP001218218"/>
    </source>
</evidence>